<sequence>MSTVVVTGANRGIGLALVKEFIKLGWHIIATCRDPENATVLNQLALDNSRLCIYPLEVTDEHSVAAFCSALEGKTIDVLVNNAGIFGGDEQSVDNMDYQAWLSVFEVNTLAPFRISTLLKPNLLLASNPRVISISSCMASLSGESVGSYAYRSSKTALNKVMQVLANEYRQEGIIVCPIDPGWVRTDMGGENADISVEESASGLVSLIENLKPEHSGRFFTWNSKEVPW</sequence>
<dbReference type="Proteomes" id="UP000241771">
    <property type="component" value="Unassembled WGS sequence"/>
</dbReference>
<protein>
    <submittedName>
        <fullName evidence="2">SDR family oxidoreductase</fullName>
    </submittedName>
</protein>
<dbReference type="Gene3D" id="3.40.50.720">
    <property type="entry name" value="NAD(P)-binding Rossmann-like Domain"/>
    <property type="match status" value="1"/>
</dbReference>
<dbReference type="InterPro" id="IPR002347">
    <property type="entry name" value="SDR_fam"/>
</dbReference>
<keyword evidence="3" id="KW-1185">Reference proteome</keyword>
<evidence type="ECO:0000256" key="1">
    <source>
        <dbReference type="RuleBase" id="RU000363"/>
    </source>
</evidence>
<dbReference type="PRINTS" id="PR00080">
    <property type="entry name" value="SDRFAMILY"/>
</dbReference>
<dbReference type="CDD" id="cd05325">
    <property type="entry name" value="carb_red_sniffer_like_SDR_c"/>
    <property type="match status" value="1"/>
</dbReference>
<dbReference type="Pfam" id="PF00106">
    <property type="entry name" value="adh_short"/>
    <property type="match status" value="1"/>
</dbReference>
<evidence type="ECO:0000313" key="3">
    <source>
        <dbReference type="Proteomes" id="UP000241771"/>
    </source>
</evidence>
<comment type="similarity">
    <text evidence="1">Belongs to the short-chain dehydrogenases/reductases (SDR) family.</text>
</comment>
<dbReference type="PANTHER" id="PTHR45458">
    <property type="entry name" value="SHORT-CHAIN DEHYDROGENASE/REDUCTASE SDR"/>
    <property type="match status" value="1"/>
</dbReference>
<gene>
    <name evidence="2" type="ORF">C9I98_21335</name>
</gene>
<comment type="caution">
    <text evidence="2">The sequence shown here is derived from an EMBL/GenBank/DDBJ whole genome shotgun (WGS) entry which is preliminary data.</text>
</comment>
<dbReference type="AlphaFoldDB" id="A0A2T3NIC4"/>
<reference evidence="2 3" key="1">
    <citation type="submission" date="2018-01" db="EMBL/GenBank/DDBJ databases">
        <title>Whole genome sequencing of Histamine producing bacteria.</title>
        <authorList>
            <person name="Butler K."/>
        </authorList>
    </citation>
    <scope>NUCLEOTIDE SEQUENCE [LARGE SCALE GENOMIC DNA]</scope>
    <source>
        <strain evidence="2 3">DSM 100436</strain>
    </source>
</reference>
<evidence type="ECO:0000313" key="2">
    <source>
        <dbReference type="EMBL" id="PSW14731.1"/>
    </source>
</evidence>
<dbReference type="PANTHER" id="PTHR45458:SF1">
    <property type="entry name" value="SHORT CHAIN DEHYDROGENASE"/>
    <property type="match status" value="1"/>
</dbReference>
<proteinExistence type="inferred from homology"/>
<dbReference type="PRINTS" id="PR00081">
    <property type="entry name" value="GDHRDH"/>
</dbReference>
<accession>A0A2T3NIC4</accession>
<dbReference type="InterPro" id="IPR036291">
    <property type="entry name" value="NAD(P)-bd_dom_sf"/>
</dbReference>
<dbReference type="SUPFAM" id="SSF51735">
    <property type="entry name" value="NAD(P)-binding Rossmann-fold domains"/>
    <property type="match status" value="1"/>
</dbReference>
<dbReference type="RefSeq" id="WP_036825183.1">
    <property type="nucleotide sequence ID" value="NZ_JGVO01000615.1"/>
</dbReference>
<dbReference type="EMBL" id="PYMA01000018">
    <property type="protein sequence ID" value="PSW14731.1"/>
    <property type="molecule type" value="Genomic_DNA"/>
</dbReference>
<name>A0A2T3NIC4_9GAMM</name>
<organism evidence="2 3">
    <name type="scientific">Photobacterium sanctipauli</name>
    <dbReference type="NCBI Taxonomy" id="1342794"/>
    <lineage>
        <taxon>Bacteria</taxon>
        <taxon>Pseudomonadati</taxon>
        <taxon>Pseudomonadota</taxon>
        <taxon>Gammaproteobacteria</taxon>
        <taxon>Vibrionales</taxon>
        <taxon>Vibrionaceae</taxon>
        <taxon>Photobacterium</taxon>
    </lineage>
</organism>
<dbReference type="InterPro" id="IPR052184">
    <property type="entry name" value="SDR_enzymes"/>
</dbReference>
<dbReference type="GO" id="GO:0016616">
    <property type="term" value="F:oxidoreductase activity, acting on the CH-OH group of donors, NAD or NADP as acceptor"/>
    <property type="evidence" value="ECO:0007669"/>
    <property type="project" value="TreeGrafter"/>
</dbReference>
<dbReference type="OrthoDB" id="5786478at2"/>